<accession>G2YD85</accession>
<reference evidence="2" key="1">
    <citation type="journal article" date="2011" name="PLoS Genet.">
        <title>Genomic analysis of the necrotrophic fungal pathogens Sclerotinia sclerotiorum and Botrytis cinerea.</title>
        <authorList>
            <person name="Amselem J."/>
            <person name="Cuomo C.A."/>
            <person name="van Kan J.A."/>
            <person name="Viaud M."/>
            <person name="Benito E.P."/>
            <person name="Couloux A."/>
            <person name="Coutinho P.M."/>
            <person name="de Vries R.P."/>
            <person name="Dyer P.S."/>
            <person name="Fillinger S."/>
            <person name="Fournier E."/>
            <person name="Gout L."/>
            <person name="Hahn M."/>
            <person name="Kohn L."/>
            <person name="Lapalu N."/>
            <person name="Plummer K.M."/>
            <person name="Pradier J.M."/>
            <person name="Quevillon E."/>
            <person name="Sharon A."/>
            <person name="Simon A."/>
            <person name="ten Have A."/>
            <person name="Tudzynski B."/>
            <person name="Tudzynski P."/>
            <person name="Wincker P."/>
            <person name="Andrew M."/>
            <person name="Anthouard V."/>
            <person name="Beever R.E."/>
            <person name="Beffa R."/>
            <person name="Benoit I."/>
            <person name="Bouzid O."/>
            <person name="Brault B."/>
            <person name="Chen Z."/>
            <person name="Choquer M."/>
            <person name="Collemare J."/>
            <person name="Cotton P."/>
            <person name="Danchin E.G."/>
            <person name="Da Silva C."/>
            <person name="Gautier A."/>
            <person name="Giraud C."/>
            <person name="Giraud T."/>
            <person name="Gonzalez C."/>
            <person name="Grossetete S."/>
            <person name="Guldener U."/>
            <person name="Henrissat B."/>
            <person name="Howlett B.J."/>
            <person name="Kodira C."/>
            <person name="Kretschmer M."/>
            <person name="Lappartient A."/>
            <person name="Leroch M."/>
            <person name="Levis C."/>
            <person name="Mauceli E."/>
            <person name="Neuveglise C."/>
            <person name="Oeser B."/>
            <person name="Pearson M."/>
            <person name="Poulain J."/>
            <person name="Poussereau N."/>
            <person name="Quesneville H."/>
            <person name="Rascle C."/>
            <person name="Schumacher J."/>
            <person name="Segurens B."/>
            <person name="Sexton A."/>
            <person name="Silva E."/>
            <person name="Sirven C."/>
            <person name="Soanes D.M."/>
            <person name="Talbot N.J."/>
            <person name="Templeton M."/>
            <person name="Yandava C."/>
            <person name="Yarden O."/>
            <person name="Zeng Q."/>
            <person name="Rollins J.A."/>
            <person name="Lebrun M.H."/>
            <person name="Dickman M."/>
        </authorList>
    </citation>
    <scope>NUCLEOTIDE SEQUENCE [LARGE SCALE GENOMIC DNA]</scope>
    <source>
        <strain evidence="2">T4</strain>
    </source>
</reference>
<evidence type="ECO:0000313" key="1">
    <source>
        <dbReference type="EMBL" id="CCD49733.1"/>
    </source>
</evidence>
<proteinExistence type="predicted"/>
<sequence>MTSFISSNIRVTILSENLTILSRASVVPTPSAELEPWGTRKYIPGARVAESYVSS</sequence>
<protein>
    <submittedName>
        <fullName evidence="1">Uncharacterized protein</fullName>
    </submittedName>
</protein>
<dbReference type="HOGENOM" id="CLU_3032103_0_0_1"/>
<dbReference type="InParanoid" id="G2YD85"/>
<evidence type="ECO:0000313" key="2">
    <source>
        <dbReference type="Proteomes" id="UP000008177"/>
    </source>
</evidence>
<gene>
    <name evidence="1" type="ORF">BofuT4_uP094410.1</name>
</gene>
<dbReference type="Proteomes" id="UP000008177">
    <property type="component" value="Unplaced contigs"/>
</dbReference>
<name>G2YD85_BOTF4</name>
<dbReference type="EMBL" id="FQ790321">
    <property type="protein sequence ID" value="CCD49733.1"/>
    <property type="molecule type" value="Genomic_DNA"/>
</dbReference>
<dbReference type="AlphaFoldDB" id="G2YD85"/>
<organism evidence="1 2">
    <name type="scientific">Botryotinia fuckeliana (strain T4)</name>
    <name type="common">Noble rot fungus</name>
    <name type="synonym">Botrytis cinerea</name>
    <dbReference type="NCBI Taxonomy" id="999810"/>
    <lineage>
        <taxon>Eukaryota</taxon>
        <taxon>Fungi</taxon>
        <taxon>Dikarya</taxon>
        <taxon>Ascomycota</taxon>
        <taxon>Pezizomycotina</taxon>
        <taxon>Leotiomycetes</taxon>
        <taxon>Helotiales</taxon>
        <taxon>Sclerotiniaceae</taxon>
        <taxon>Botrytis</taxon>
    </lineage>
</organism>